<proteinExistence type="inferred from homology"/>
<dbReference type="InterPro" id="IPR050738">
    <property type="entry name" value="Sulfatase"/>
</dbReference>
<reference evidence="5 6" key="1">
    <citation type="submission" date="2013-05" db="EMBL/GenBank/DDBJ databases">
        <title>Genome assembly of Chondromyces apiculatus DSM 436.</title>
        <authorList>
            <person name="Sharma G."/>
            <person name="Khatri I."/>
            <person name="Kaur C."/>
            <person name="Mayilraj S."/>
            <person name="Subramanian S."/>
        </authorList>
    </citation>
    <scope>NUCLEOTIDE SEQUENCE [LARGE SCALE GENOMIC DNA]</scope>
    <source>
        <strain evidence="5 6">DSM 436</strain>
    </source>
</reference>
<dbReference type="GO" id="GO:0004065">
    <property type="term" value="F:arylsulfatase activity"/>
    <property type="evidence" value="ECO:0007669"/>
    <property type="project" value="TreeGrafter"/>
</dbReference>
<dbReference type="PANTHER" id="PTHR42693:SF53">
    <property type="entry name" value="ENDO-4-O-SULFATASE"/>
    <property type="match status" value="1"/>
</dbReference>
<feature type="region of interest" description="Disordered" evidence="3">
    <location>
        <begin position="675"/>
        <end position="697"/>
    </location>
</feature>
<evidence type="ECO:0000256" key="1">
    <source>
        <dbReference type="ARBA" id="ARBA00008779"/>
    </source>
</evidence>
<dbReference type="SUPFAM" id="SSF53649">
    <property type="entry name" value="Alkaline phosphatase-like"/>
    <property type="match status" value="1"/>
</dbReference>
<sequence>MDGAAQPFEDQPRSTFAQAPPSAGVQAVEHAGSTWARVSERQIKTTFVLPETSQVFVSMRVIGLAAKVATVSLDDFVLGTVRLTRDQIRIASTNATAMPLDKGLHTLTIRFGGRSVDGQPFADVDWIRVGTPDESPASYGAPTRRDLLASGAALGGVPHRSISLRAPGAVRCAVRPSRSSRFKAAVGMLGPGEGDAEIRVIQDGKEPVTLHALHVTGTDKAAWTDVEVPLDPFAGQVISLELRAAQSTRGGRILFGDAAVIGPPDPPPTVPRARAVVVVALNGVERPDLPPWSGRADPRLPTLSELTATGVTFDRHRAPSTATAAVIASLLTGLPPQAHTLMDPGARLPERMTTLNAVARDSTVRTGMFTGVPMSFRAFGFASAWGKFVEHPPASGDAATVPLDQAAAWITEVGKEGSEVRLLAFIHARGGHPPWEVSPKEISALKPVDYAGPIEPRRAGQVLARIRASKRRNKVLSQDDRDRIRDLGAIALGAQDRALGGIITALKQVGLWDETLFVVTGDVSSGRSDETLFGDAVELSEPPLTLPLYVHFPGELFAGKRVMAPTEVVDIPHTALDALGLGFAPGRRVYGRDLASVASGLEGVGREPQVAVLGERYSTRWGDLVLYGRFGAAPFLCDLGLDPTCAFNRRDLMPHAAMTLFRKTVAFDAAAHASAPPREPATIDPDTSAQLSVWGAP</sequence>
<evidence type="ECO:0000259" key="4">
    <source>
        <dbReference type="Pfam" id="PF00884"/>
    </source>
</evidence>
<dbReference type="Pfam" id="PF00884">
    <property type="entry name" value="Sulfatase"/>
    <property type="match status" value="1"/>
</dbReference>
<dbReference type="AlphaFoldDB" id="A0A017T478"/>
<dbReference type="Gene3D" id="3.40.720.10">
    <property type="entry name" value="Alkaline Phosphatase, subunit A"/>
    <property type="match status" value="1"/>
</dbReference>
<keyword evidence="2" id="KW-0378">Hydrolase</keyword>
<evidence type="ECO:0000256" key="2">
    <source>
        <dbReference type="ARBA" id="ARBA00022801"/>
    </source>
</evidence>
<keyword evidence="6" id="KW-1185">Reference proteome</keyword>
<comment type="caution">
    <text evidence="5">The sequence shown here is derived from an EMBL/GenBank/DDBJ whole genome shotgun (WGS) entry which is preliminary data.</text>
</comment>
<dbReference type="STRING" id="1192034.CAP_5396"/>
<protein>
    <recommendedName>
        <fullName evidence="4">Sulfatase N-terminal domain-containing protein</fullName>
    </recommendedName>
</protein>
<accession>A0A017T478</accession>
<organism evidence="5 6">
    <name type="scientific">Chondromyces apiculatus DSM 436</name>
    <dbReference type="NCBI Taxonomy" id="1192034"/>
    <lineage>
        <taxon>Bacteria</taxon>
        <taxon>Pseudomonadati</taxon>
        <taxon>Myxococcota</taxon>
        <taxon>Polyangia</taxon>
        <taxon>Polyangiales</taxon>
        <taxon>Polyangiaceae</taxon>
        <taxon>Chondromyces</taxon>
    </lineage>
</organism>
<dbReference type="InterPro" id="IPR000917">
    <property type="entry name" value="Sulfatase_N"/>
</dbReference>
<evidence type="ECO:0000313" key="5">
    <source>
        <dbReference type="EMBL" id="EYF03605.1"/>
    </source>
</evidence>
<dbReference type="PANTHER" id="PTHR42693">
    <property type="entry name" value="ARYLSULFATASE FAMILY MEMBER"/>
    <property type="match status" value="1"/>
</dbReference>
<dbReference type="Proteomes" id="UP000019678">
    <property type="component" value="Unassembled WGS sequence"/>
</dbReference>
<feature type="domain" description="Sulfatase N-terminal" evidence="4">
    <location>
        <begin position="294"/>
        <end position="580"/>
    </location>
</feature>
<evidence type="ECO:0000256" key="3">
    <source>
        <dbReference type="SAM" id="MobiDB-lite"/>
    </source>
</evidence>
<dbReference type="InterPro" id="IPR017868">
    <property type="entry name" value="Filamin/ABP280_repeat-like"/>
</dbReference>
<comment type="similarity">
    <text evidence="1">Belongs to the sulfatase family.</text>
</comment>
<dbReference type="eggNOG" id="COG3119">
    <property type="taxonomic scope" value="Bacteria"/>
</dbReference>
<evidence type="ECO:0000313" key="6">
    <source>
        <dbReference type="Proteomes" id="UP000019678"/>
    </source>
</evidence>
<dbReference type="InterPro" id="IPR017850">
    <property type="entry name" value="Alkaline_phosphatase_core_sf"/>
</dbReference>
<name>A0A017T478_9BACT</name>
<dbReference type="PROSITE" id="PS50194">
    <property type="entry name" value="FILAMIN_REPEAT"/>
    <property type="match status" value="1"/>
</dbReference>
<feature type="region of interest" description="Disordered" evidence="3">
    <location>
        <begin position="1"/>
        <end position="21"/>
    </location>
</feature>
<dbReference type="EMBL" id="ASRX01000044">
    <property type="protein sequence ID" value="EYF03605.1"/>
    <property type="molecule type" value="Genomic_DNA"/>
</dbReference>
<gene>
    <name evidence="5" type="ORF">CAP_5396</name>
</gene>